<organism evidence="2 3">
    <name type="scientific">Pleurodeles waltl</name>
    <name type="common">Iberian ribbed newt</name>
    <dbReference type="NCBI Taxonomy" id="8319"/>
    <lineage>
        <taxon>Eukaryota</taxon>
        <taxon>Metazoa</taxon>
        <taxon>Chordata</taxon>
        <taxon>Craniata</taxon>
        <taxon>Vertebrata</taxon>
        <taxon>Euteleostomi</taxon>
        <taxon>Amphibia</taxon>
        <taxon>Batrachia</taxon>
        <taxon>Caudata</taxon>
        <taxon>Salamandroidea</taxon>
        <taxon>Salamandridae</taxon>
        <taxon>Pleurodelinae</taxon>
        <taxon>Pleurodeles</taxon>
    </lineage>
</organism>
<dbReference type="Proteomes" id="UP001066276">
    <property type="component" value="Chromosome 12"/>
</dbReference>
<accession>A0AAV7KS42</accession>
<comment type="caution">
    <text evidence="2">The sequence shown here is derived from an EMBL/GenBank/DDBJ whole genome shotgun (WGS) entry which is preliminary data.</text>
</comment>
<evidence type="ECO:0000313" key="2">
    <source>
        <dbReference type="EMBL" id="KAJ1081502.1"/>
    </source>
</evidence>
<dbReference type="EMBL" id="JANPWB010000016">
    <property type="protein sequence ID" value="KAJ1081502.1"/>
    <property type="molecule type" value="Genomic_DNA"/>
</dbReference>
<evidence type="ECO:0000313" key="3">
    <source>
        <dbReference type="Proteomes" id="UP001066276"/>
    </source>
</evidence>
<evidence type="ECO:0000256" key="1">
    <source>
        <dbReference type="SAM" id="MobiDB-lite"/>
    </source>
</evidence>
<protein>
    <submittedName>
        <fullName evidence="2">Uncharacterized protein</fullName>
    </submittedName>
</protein>
<gene>
    <name evidence="2" type="ORF">NDU88_001684</name>
</gene>
<sequence length="270" mass="30273">MPSGPSKEATGADAADSNPERDHVLSNPFELPGRRQQKRPSIKDLAIKEEESAATEFLLDIVLGRDDAVVARAMWQGLEELQDNDAYIKIKRILQEIETKGIGLVLEGIVNLAKHQTVSLSGETTMVSDKEDNEDLEACVVAEVELSEVSVFSKEVGRTTLNDDEVPNKVFNFLRKYPRSLGVPWHRWVTGSVLVLKNPVPQLAPNVGRYQRYRSKVEVRGELRVKILEEGRHFIDPCMSTWSESLCCEVPRFPTATKDCCPGYRPDLDP</sequence>
<dbReference type="AlphaFoldDB" id="A0AAV7KS42"/>
<feature type="region of interest" description="Disordered" evidence="1">
    <location>
        <begin position="1"/>
        <end position="40"/>
    </location>
</feature>
<reference evidence="2" key="1">
    <citation type="journal article" date="2022" name="bioRxiv">
        <title>Sequencing and chromosome-scale assembly of the giantPleurodeles waltlgenome.</title>
        <authorList>
            <person name="Brown T."/>
            <person name="Elewa A."/>
            <person name="Iarovenko S."/>
            <person name="Subramanian E."/>
            <person name="Araus A.J."/>
            <person name="Petzold A."/>
            <person name="Susuki M."/>
            <person name="Suzuki K.-i.T."/>
            <person name="Hayashi T."/>
            <person name="Toyoda A."/>
            <person name="Oliveira C."/>
            <person name="Osipova E."/>
            <person name="Leigh N.D."/>
            <person name="Simon A."/>
            <person name="Yun M.H."/>
        </authorList>
    </citation>
    <scope>NUCLEOTIDE SEQUENCE</scope>
    <source>
        <strain evidence="2">20211129_DDA</strain>
        <tissue evidence="2">Liver</tissue>
    </source>
</reference>
<proteinExistence type="predicted"/>
<name>A0AAV7KS42_PLEWA</name>
<keyword evidence="3" id="KW-1185">Reference proteome</keyword>